<sequence length="1636" mass="181969">MEPGDLRINSRLRDDSGVPRSSPSSSYGAVNEGNSVLQFRSHIRPAVITDGRLHHMPSSMAGPPLVIDRMVSSRNEPVKVWRDPTLMNSSEIRHVVSMQHSGVVHLTHPMVAHSNVNTGGAVYLHHDNKSIENAASRGPPNAPHEMRGRAPVVYAPPANAAKQHMDAWRHQAVLQQNSKDFRVNLSSKSTVEQAVHDHFVESLRLAQLKGSTSQPAVKQEERPSSHASGAHQQQRFYPPPPDKRHHEHPSSQVIYQIHQHQAMHKPELPAPPPLRSEAQYCPPGGGMESGRKHQIYGAPEVIVRPHAATQQQSSSIRYESEPDILPSDNCVRYRNHPPVPRRPTSQNDLHLERNRSPFGKPGPPASSPNSYHGYPQAHVSKHKVNSPAPPHIYGKPGPSTRPYDMSNDPSGPLPLTSKGGLTRPSQSSPTSYSHTSPSLPQHDVRKSDVAYYMYNNVPPGFQQPSLSPHAHMHSIQTQPLDLGGKRKVEDEVYKAKIQEPSDYSGVNPYFGSRKPEDPNMRPRIPQSHPHHIQNSSIPHSYTFADSMPSKRKIEEVSMSMHLDPKKVRCEAPKVSVGNVMMGRKEHEMKAVGASEREFLLDNSRLQMDNQGPLPLNMSESASKVKLEATSPAPLPFDMKKSTVKVGAVDIKPGVATITQGPLCNGKHKESTTEQKAASPPVDIKFDSQIITKVKIEAASLSAVVPKKAWVLQWHEADGSNDKTVNDDNTKVPKNDADVEVSNGCATPQSTSATENGTKDDRNGKLLNGHTLSNTESDSNKNTSVTNTQTFNGFGKERLNDSDIGSENESDNSNKEKVSTDSNPSPMKKNGRKGKDCSQASPKPDLRKDGLCKRPPVSQLKKTGESFIQAETCNRVTPKIAKCRECRWHPSARGSKKQSGAYCRFYGFRKLRYTKGGSLTVAGFSDPFTDPSKITEHDQFRLWLPSNVTPEGLSIEISKFLLSQLCDQFCDLVQQEEEARSLARTQELSEIAWKPLLKGVREMCDVCDTTLFNFHWACGKCGFVVCLSCFKARKDDSEGERAPENAGKDRDEFQWLLCSNRCAHELDKLMLVQTIAGDALTELNKKMHSICESRDIPQKCGCGNPSRKSQQEEQLVAAVKVTNEKLKSETIENSAEDKCKKSENDSDAKSKNDIDNSRLVVEEDAKTANGCSTNTDAEEGIELKYFKRLKPIETIRKKLPISQKTFATTESTVLYPNVKHSWLCDGKLLRLMDPRNPENKSIFHEQWKRGSPILVSNVTEKLDKELWTPESFSKDFGEYKNDLVDCLSGKVLANQQMKKFWEGFTCVDNRMLDDEGEPMLLKLKDWPSIDDFAQVLPSRFQDLMDALPLPEYTLRDGKLNLAARLPAEFMKPDLGPKLCIAYGSGEELDKATTNLQLDVSDAVNVLVHCEPSQDEDATDYEKAVLDAIKESDCDVVTINRVLQKKEVPGALWHVYDAKDADKIRDLLNKVAVEKGASVEPHHDAIHDQSWYLDKTLRKRLMTEYNVCGYPILQCAGDAIFIPAGAPHQVRNLQNCIKVAEDFVSPENISHSFYLTEELRNLSKDQPTFEDKLQIKNIVYHAVKDAAAVLLLQTTEKSETAPQNSQEDASTALSKDCQFHPSTSPQNPAALVVNSATN</sequence>
<keyword evidence="3" id="KW-0479">Metal-binding</keyword>
<dbReference type="STRING" id="48709.A0A1D2NGM6"/>
<dbReference type="GO" id="GO:0140683">
    <property type="term" value="F:histone H3K9me/H3K9me2 demethylase activity"/>
    <property type="evidence" value="ECO:0007669"/>
    <property type="project" value="UniProtKB-EC"/>
</dbReference>
<keyword evidence="6" id="KW-0539">Nucleus</keyword>
<evidence type="ECO:0000256" key="3">
    <source>
        <dbReference type="ARBA" id="ARBA00022723"/>
    </source>
</evidence>
<organism evidence="11 12">
    <name type="scientific">Orchesella cincta</name>
    <name type="common">Springtail</name>
    <name type="synonym">Podura cincta</name>
    <dbReference type="NCBI Taxonomy" id="48709"/>
    <lineage>
        <taxon>Eukaryota</taxon>
        <taxon>Metazoa</taxon>
        <taxon>Ecdysozoa</taxon>
        <taxon>Arthropoda</taxon>
        <taxon>Hexapoda</taxon>
        <taxon>Collembola</taxon>
        <taxon>Entomobryomorpha</taxon>
        <taxon>Entomobryoidea</taxon>
        <taxon>Orchesellidae</taxon>
        <taxon>Orchesellinae</taxon>
        <taxon>Orchesella</taxon>
    </lineage>
</organism>
<keyword evidence="11" id="KW-0808">Transferase</keyword>
<dbReference type="GO" id="GO:0032259">
    <property type="term" value="P:methylation"/>
    <property type="evidence" value="ECO:0007669"/>
    <property type="project" value="UniProtKB-KW"/>
</dbReference>
<feature type="compositionally biased region" description="Polar residues" evidence="9">
    <location>
        <begin position="1595"/>
        <end position="1611"/>
    </location>
</feature>
<evidence type="ECO:0000256" key="9">
    <source>
        <dbReference type="SAM" id="MobiDB-lite"/>
    </source>
</evidence>
<accession>A0A1D2NGM6</accession>
<evidence type="ECO:0000256" key="1">
    <source>
        <dbReference type="ARBA" id="ARBA00001954"/>
    </source>
</evidence>
<feature type="region of interest" description="Disordered" evidence="9">
    <location>
        <begin position="306"/>
        <end position="442"/>
    </location>
</feature>
<gene>
    <name evidence="11" type="ORF">Ocin01_02274</name>
</gene>
<comment type="cofactor">
    <cofactor evidence="1">
        <name>Fe(2+)</name>
        <dbReference type="ChEBI" id="CHEBI:29033"/>
    </cofactor>
</comment>
<comment type="subcellular location">
    <subcellularLocation>
        <location evidence="2">Nucleus</location>
    </subcellularLocation>
</comment>
<dbReference type="Gene3D" id="2.60.120.650">
    <property type="entry name" value="Cupin"/>
    <property type="match status" value="1"/>
</dbReference>
<dbReference type="SUPFAM" id="SSF51197">
    <property type="entry name" value="Clavaminate synthase-like"/>
    <property type="match status" value="1"/>
</dbReference>
<evidence type="ECO:0000256" key="2">
    <source>
        <dbReference type="ARBA" id="ARBA00004123"/>
    </source>
</evidence>
<protein>
    <recommendedName>
        <fullName evidence="7">[histone H3]-dimethyl-L-lysine(9) demethylase</fullName>
        <ecNumber evidence="7">1.14.11.65</ecNumber>
    </recommendedName>
</protein>
<dbReference type="GO" id="GO:0031490">
    <property type="term" value="F:chromatin DNA binding"/>
    <property type="evidence" value="ECO:0007669"/>
    <property type="project" value="TreeGrafter"/>
</dbReference>
<feature type="compositionally biased region" description="Polar residues" evidence="9">
    <location>
        <begin position="308"/>
        <end position="317"/>
    </location>
</feature>
<dbReference type="Pfam" id="PF02373">
    <property type="entry name" value="JmjC"/>
    <property type="match status" value="1"/>
</dbReference>
<dbReference type="PANTHER" id="PTHR12549">
    <property type="entry name" value="JMJC DOMAIN-CONTAINING HISTONE DEMETHYLATION PROTEIN"/>
    <property type="match status" value="1"/>
</dbReference>
<feature type="domain" description="JmjC" evidence="10">
    <location>
        <begin position="1353"/>
        <end position="1558"/>
    </location>
</feature>
<dbReference type="InterPro" id="IPR003347">
    <property type="entry name" value="JmjC_dom"/>
</dbReference>
<evidence type="ECO:0000256" key="7">
    <source>
        <dbReference type="ARBA" id="ARBA00038951"/>
    </source>
</evidence>
<feature type="compositionally biased region" description="Polar residues" evidence="9">
    <location>
        <begin position="225"/>
        <end position="235"/>
    </location>
</feature>
<feature type="region of interest" description="Disordered" evidence="9">
    <location>
        <begin position="1"/>
        <end position="31"/>
    </location>
</feature>
<keyword evidence="12" id="KW-1185">Reference proteome</keyword>
<dbReference type="GO" id="GO:0003712">
    <property type="term" value="F:transcription coregulator activity"/>
    <property type="evidence" value="ECO:0007669"/>
    <property type="project" value="TreeGrafter"/>
</dbReference>
<reference evidence="11 12" key="1">
    <citation type="journal article" date="2016" name="Genome Biol. Evol.">
        <title>Gene Family Evolution Reflects Adaptation to Soil Environmental Stressors in the Genome of the Collembolan Orchesella cincta.</title>
        <authorList>
            <person name="Faddeeva-Vakhrusheva A."/>
            <person name="Derks M.F."/>
            <person name="Anvar S.Y."/>
            <person name="Agamennone V."/>
            <person name="Suring W."/>
            <person name="Smit S."/>
            <person name="van Straalen N.M."/>
            <person name="Roelofs D."/>
        </authorList>
    </citation>
    <scope>NUCLEOTIDE SEQUENCE [LARGE SCALE GENOMIC DNA]</scope>
    <source>
        <tissue evidence="11">Mixed pool</tissue>
    </source>
</reference>
<dbReference type="EC" id="1.14.11.65" evidence="7"/>
<keyword evidence="11" id="KW-0489">Methyltransferase</keyword>
<evidence type="ECO:0000259" key="10">
    <source>
        <dbReference type="PROSITE" id="PS51184"/>
    </source>
</evidence>
<feature type="region of interest" description="Disordered" evidence="9">
    <location>
        <begin position="209"/>
        <end position="292"/>
    </location>
</feature>
<evidence type="ECO:0000313" key="12">
    <source>
        <dbReference type="Proteomes" id="UP000094527"/>
    </source>
</evidence>
<dbReference type="GO" id="GO:0000785">
    <property type="term" value="C:chromatin"/>
    <property type="evidence" value="ECO:0007669"/>
    <property type="project" value="TreeGrafter"/>
</dbReference>
<proteinExistence type="predicted"/>
<dbReference type="FunFam" id="2.60.120.650:FF:000004">
    <property type="entry name" value="Putative lysine-specific demethylase 3B"/>
    <property type="match status" value="1"/>
</dbReference>
<evidence type="ECO:0000256" key="6">
    <source>
        <dbReference type="ARBA" id="ARBA00023242"/>
    </source>
</evidence>
<dbReference type="GO" id="GO:0006357">
    <property type="term" value="P:regulation of transcription by RNA polymerase II"/>
    <property type="evidence" value="ECO:0007669"/>
    <property type="project" value="TreeGrafter"/>
</dbReference>
<name>A0A1D2NGM6_ORCCI</name>
<feature type="region of interest" description="Disordered" evidence="9">
    <location>
        <begin position="1595"/>
        <end position="1636"/>
    </location>
</feature>
<dbReference type="SMART" id="SM00558">
    <property type="entry name" value="JmjC"/>
    <property type="match status" value="1"/>
</dbReference>
<comment type="caution">
    <text evidence="11">The sequence shown here is derived from an EMBL/GenBank/DDBJ whole genome shotgun (WGS) entry which is preliminary data.</text>
</comment>
<feature type="compositionally biased region" description="Polar residues" evidence="9">
    <location>
        <begin position="743"/>
        <end position="755"/>
    </location>
</feature>
<comment type="catalytic activity">
    <reaction evidence="8">
        <text>N(6),N(6)-dimethyl-L-lysyl(9)-[histone H3] + 2 2-oxoglutarate + 2 O2 = L-lysyl(9)-[histone H3] + 2 formaldehyde + 2 succinate + 2 CO2</text>
        <dbReference type="Rhea" id="RHEA:60188"/>
        <dbReference type="Rhea" id="RHEA-COMP:15541"/>
        <dbReference type="Rhea" id="RHEA-COMP:15546"/>
        <dbReference type="ChEBI" id="CHEBI:15379"/>
        <dbReference type="ChEBI" id="CHEBI:16526"/>
        <dbReference type="ChEBI" id="CHEBI:16810"/>
        <dbReference type="ChEBI" id="CHEBI:16842"/>
        <dbReference type="ChEBI" id="CHEBI:29969"/>
        <dbReference type="ChEBI" id="CHEBI:30031"/>
        <dbReference type="ChEBI" id="CHEBI:61976"/>
        <dbReference type="EC" id="1.14.11.65"/>
    </reaction>
</comment>
<feature type="compositionally biased region" description="Polar residues" evidence="9">
    <location>
        <begin position="769"/>
        <end position="791"/>
    </location>
</feature>
<dbReference type="OrthoDB" id="1667110at2759"/>
<keyword evidence="4" id="KW-0560">Oxidoreductase</keyword>
<dbReference type="PROSITE" id="PS51184">
    <property type="entry name" value="JMJC"/>
    <property type="match status" value="1"/>
</dbReference>
<keyword evidence="5" id="KW-0408">Iron</keyword>
<evidence type="ECO:0000256" key="4">
    <source>
        <dbReference type="ARBA" id="ARBA00023002"/>
    </source>
</evidence>
<feature type="compositionally biased region" description="Low complexity" evidence="9">
    <location>
        <begin position="422"/>
        <end position="438"/>
    </location>
</feature>
<dbReference type="PANTHER" id="PTHR12549:SF38">
    <property type="entry name" value="JMJC DOMAIN-CONTAINING HISTONE DEMETHYLASE 2, ISOFORM A"/>
    <property type="match status" value="1"/>
</dbReference>
<feature type="region of interest" description="Disordered" evidence="9">
    <location>
        <begin position="718"/>
        <end position="856"/>
    </location>
</feature>
<dbReference type="InterPro" id="IPR045109">
    <property type="entry name" value="LSDs-like"/>
</dbReference>
<dbReference type="Proteomes" id="UP000094527">
    <property type="component" value="Unassembled WGS sequence"/>
</dbReference>
<evidence type="ECO:0000256" key="8">
    <source>
        <dbReference type="ARBA" id="ARBA00047648"/>
    </source>
</evidence>
<dbReference type="EMBL" id="LJIJ01000044">
    <property type="protein sequence ID" value="ODN04414.1"/>
    <property type="molecule type" value="Genomic_DNA"/>
</dbReference>
<dbReference type="GO" id="GO:0000118">
    <property type="term" value="C:histone deacetylase complex"/>
    <property type="evidence" value="ECO:0007669"/>
    <property type="project" value="TreeGrafter"/>
</dbReference>
<dbReference type="GO" id="GO:0008168">
    <property type="term" value="F:methyltransferase activity"/>
    <property type="evidence" value="ECO:0007669"/>
    <property type="project" value="UniProtKB-KW"/>
</dbReference>
<evidence type="ECO:0000313" key="11">
    <source>
        <dbReference type="EMBL" id="ODN04414.1"/>
    </source>
</evidence>
<feature type="compositionally biased region" description="Basic and acidic residues" evidence="9">
    <location>
        <begin position="718"/>
        <end position="736"/>
    </location>
</feature>
<evidence type="ECO:0000256" key="5">
    <source>
        <dbReference type="ARBA" id="ARBA00023004"/>
    </source>
</evidence>
<dbReference type="GO" id="GO:0046872">
    <property type="term" value="F:metal ion binding"/>
    <property type="evidence" value="ECO:0007669"/>
    <property type="project" value="UniProtKB-KW"/>
</dbReference>
<feature type="region of interest" description="Disordered" evidence="9">
    <location>
        <begin position="1130"/>
        <end position="1156"/>
    </location>
</feature>